<evidence type="ECO:0000313" key="2">
    <source>
        <dbReference type="Proteomes" id="UP001172386"/>
    </source>
</evidence>
<protein>
    <submittedName>
        <fullName evidence="1">Uncharacterized protein</fullName>
    </submittedName>
</protein>
<comment type="caution">
    <text evidence="1">The sequence shown here is derived from an EMBL/GenBank/DDBJ whole genome shotgun (WGS) entry which is preliminary data.</text>
</comment>
<sequence>MQFHMEANPGSKDGILSVFELDLNFSTITPQPAKSIPRSLAGDQREMEASAAEVCLIGAPAPRCVAHAARTWMFWSSRLSDGDTGEAMAARWIWESNTDHELKGRVLHGGVALYHPGEPFRVNCHVKGKVLKPGGIILKFSNQHHQPRSWILVPKQCDENLQEYIEQLQANMERLNFLLSSSNQPLELIPTPNPISSPAIPSAYGSSAISGQAFVHMGDNYYGHSHNPGMA</sequence>
<proteinExistence type="predicted"/>
<organism evidence="1 2">
    <name type="scientific">Neophaeococcomyces mojaviensis</name>
    <dbReference type="NCBI Taxonomy" id="3383035"/>
    <lineage>
        <taxon>Eukaryota</taxon>
        <taxon>Fungi</taxon>
        <taxon>Dikarya</taxon>
        <taxon>Ascomycota</taxon>
        <taxon>Pezizomycotina</taxon>
        <taxon>Eurotiomycetes</taxon>
        <taxon>Chaetothyriomycetidae</taxon>
        <taxon>Chaetothyriales</taxon>
        <taxon>Chaetothyriales incertae sedis</taxon>
        <taxon>Neophaeococcomyces</taxon>
    </lineage>
</organism>
<dbReference type="Proteomes" id="UP001172386">
    <property type="component" value="Unassembled WGS sequence"/>
</dbReference>
<dbReference type="EMBL" id="JAPDRQ010000219">
    <property type="protein sequence ID" value="KAJ9652088.1"/>
    <property type="molecule type" value="Genomic_DNA"/>
</dbReference>
<reference evidence="1" key="1">
    <citation type="submission" date="2022-10" db="EMBL/GenBank/DDBJ databases">
        <title>Culturing micro-colonial fungi from biological soil crusts in the Mojave desert and describing Neophaeococcomyces mojavensis, and introducing the new genera and species Taxawa tesnikishii.</title>
        <authorList>
            <person name="Kurbessoian T."/>
            <person name="Stajich J.E."/>
        </authorList>
    </citation>
    <scope>NUCLEOTIDE SEQUENCE</scope>
    <source>
        <strain evidence="1">JES_112</strain>
    </source>
</reference>
<evidence type="ECO:0000313" key="1">
    <source>
        <dbReference type="EMBL" id="KAJ9652088.1"/>
    </source>
</evidence>
<keyword evidence="2" id="KW-1185">Reference proteome</keyword>
<name>A0ACC2ZWS6_9EURO</name>
<gene>
    <name evidence="1" type="ORF">H2198_008674</name>
</gene>
<accession>A0ACC2ZWS6</accession>